<dbReference type="InterPro" id="IPR024185">
    <property type="entry name" value="FTHF_cligase-like_sf"/>
</dbReference>
<dbReference type="Pfam" id="PF01812">
    <property type="entry name" value="5-FTHF_cyc-lig"/>
    <property type="match status" value="1"/>
</dbReference>
<keyword evidence="3 4" id="KW-0067">ATP-binding</keyword>
<dbReference type="EMBL" id="LBYI01000001">
    <property type="protein sequence ID" value="KKR51335.1"/>
    <property type="molecule type" value="Genomic_DNA"/>
</dbReference>
<evidence type="ECO:0000256" key="1">
    <source>
        <dbReference type="ARBA" id="ARBA00010638"/>
    </source>
</evidence>
<comment type="catalytic activity">
    <reaction evidence="5">
        <text>(6S)-5-formyl-5,6,7,8-tetrahydrofolate + ATP = (6R)-5,10-methenyltetrahydrofolate + ADP + phosphate</text>
        <dbReference type="Rhea" id="RHEA:10488"/>
        <dbReference type="ChEBI" id="CHEBI:30616"/>
        <dbReference type="ChEBI" id="CHEBI:43474"/>
        <dbReference type="ChEBI" id="CHEBI:57455"/>
        <dbReference type="ChEBI" id="CHEBI:57457"/>
        <dbReference type="ChEBI" id="CHEBI:456216"/>
        <dbReference type="EC" id="6.3.3.2"/>
    </reaction>
</comment>
<dbReference type="InterPro" id="IPR002698">
    <property type="entry name" value="FTHF_cligase"/>
</dbReference>
<comment type="cofactor">
    <cofactor evidence="5">
        <name>Mg(2+)</name>
        <dbReference type="ChEBI" id="CHEBI:18420"/>
    </cofactor>
</comment>
<dbReference type="GO" id="GO:0005524">
    <property type="term" value="F:ATP binding"/>
    <property type="evidence" value="ECO:0007669"/>
    <property type="project" value="UniProtKB-KW"/>
</dbReference>
<dbReference type="GO" id="GO:0009396">
    <property type="term" value="P:folic acid-containing compound biosynthetic process"/>
    <property type="evidence" value="ECO:0007669"/>
    <property type="project" value="TreeGrafter"/>
</dbReference>
<evidence type="ECO:0000256" key="3">
    <source>
        <dbReference type="ARBA" id="ARBA00022840"/>
    </source>
</evidence>
<keyword evidence="2 4" id="KW-0547">Nucleotide-binding</keyword>
<keyword evidence="6" id="KW-0436">Ligase</keyword>
<comment type="caution">
    <text evidence="6">The sequence shown here is derived from an EMBL/GenBank/DDBJ whole genome shotgun (WGS) entry which is preliminary data.</text>
</comment>
<evidence type="ECO:0000313" key="7">
    <source>
        <dbReference type="Proteomes" id="UP000034531"/>
    </source>
</evidence>
<dbReference type="GO" id="GO:0030272">
    <property type="term" value="F:5-formyltetrahydrofolate cyclo-ligase activity"/>
    <property type="evidence" value="ECO:0007669"/>
    <property type="project" value="UniProtKB-EC"/>
</dbReference>
<dbReference type="PIRSF" id="PIRSF006806">
    <property type="entry name" value="FTHF_cligase"/>
    <property type="match status" value="1"/>
</dbReference>
<dbReference type="AlphaFoldDB" id="A0A0G0TW67"/>
<proteinExistence type="inferred from homology"/>
<dbReference type="Proteomes" id="UP000034531">
    <property type="component" value="Unassembled WGS sequence"/>
</dbReference>
<dbReference type="SUPFAM" id="SSF100950">
    <property type="entry name" value="NagB/RpiA/CoA transferase-like"/>
    <property type="match status" value="1"/>
</dbReference>
<protein>
    <recommendedName>
        <fullName evidence="5">5-formyltetrahydrofolate cyclo-ligase</fullName>
        <ecNumber evidence="5">6.3.3.2</ecNumber>
    </recommendedName>
</protein>
<accession>A0A0G0TW67</accession>
<feature type="binding site" evidence="4">
    <location>
        <begin position="8"/>
        <end position="12"/>
    </location>
    <ligand>
        <name>ATP</name>
        <dbReference type="ChEBI" id="CHEBI:30616"/>
    </ligand>
</feature>
<feature type="binding site" evidence="4">
    <location>
        <begin position="136"/>
        <end position="144"/>
    </location>
    <ligand>
        <name>ATP</name>
        <dbReference type="ChEBI" id="CHEBI:30616"/>
    </ligand>
</feature>
<dbReference type="EC" id="6.3.3.2" evidence="5"/>
<evidence type="ECO:0000256" key="4">
    <source>
        <dbReference type="PIRSR" id="PIRSR006806-1"/>
    </source>
</evidence>
<reference evidence="6 7" key="1">
    <citation type="journal article" date="2015" name="Nature">
        <title>rRNA introns, odd ribosomes, and small enigmatic genomes across a large radiation of phyla.</title>
        <authorList>
            <person name="Brown C.T."/>
            <person name="Hug L.A."/>
            <person name="Thomas B.C."/>
            <person name="Sharon I."/>
            <person name="Castelle C.J."/>
            <person name="Singh A."/>
            <person name="Wilkins M.J."/>
            <person name="Williams K.H."/>
            <person name="Banfield J.F."/>
        </authorList>
    </citation>
    <scope>NUCLEOTIDE SEQUENCE [LARGE SCALE GENOMIC DNA]</scope>
</reference>
<comment type="similarity">
    <text evidence="1 5">Belongs to the 5-formyltetrahydrofolate cyclo-ligase family.</text>
</comment>
<dbReference type="NCBIfam" id="TIGR02727">
    <property type="entry name" value="MTHFS_bact"/>
    <property type="match status" value="1"/>
</dbReference>
<keyword evidence="5" id="KW-0479">Metal-binding</keyword>
<feature type="binding site" evidence="4">
    <location>
        <position position="59"/>
    </location>
    <ligand>
        <name>substrate</name>
    </ligand>
</feature>
<dbReference type="InterPro" id="IPR037171">
    <property type="entry name" value="NagB/RpiA_transferase-like"/>
</dbReference>
<name>A0A0G0TW67_9BACT</name>
<dbReference type="GO" id="GO:0046872">
    <property type="term" value="F:metal ion binding"/>
    <property type="evidence" value="ECO:0007669"/>
    <property type="project" value="UniProtKB-KW"/>
</dbReference>
<evidence type="ECO:0000256" key="5">
    <source>
        <dbReference type="RuleBase" id="RU361279"/>
    </source>
</evidence>
<keyword evidence="5" id="KW-0460">Magnesium</keyword>
<dbReference type="PANTHER" id="PTHR23407">
    <property type="entry name" value="ATPASE INHIBITOR/5-FORMYLTETRAHYDROFOLATE CYCLO-LIGASE"/>
    <property type="match status" value="1"/>
</dbReference>
<evidence type="ECO:0000256" key="2">
    <source>
        <dbReference type="ARBA" id="ARBA00022741"/>
    </source>
</evidence>
<dbReference type="GO" id="GO:0035999">
    <property type="term" value="P:tetrahydrofolate interconversion"/>
    <property type="evidence" value="ECO:0007669"/>
    <property type="project" value="TreeGrafter"/>
</dbReference>
<evidence type="ECO:0000313" key="6">
    <source>
        <dbReference type="EMBL" id="KKR51335.1"/>
    </source>
</evidence>
<sequence length="191" mass="21406">MKGSEAQKSLLRKRMILKRKGMTISEIEEKSAVICRRVLANEQFAYAGNVLLYLPVGGEVDTKCLLAHFQKKKAGVFLPAYFKEEKKWIISKFEGLDNLKAGPFGIMQPREATIPLLPSLGLAIVPIVAFSPELDRLGWGKGVYDRLLGKFKTTKVGLAYESQMVKKLFTAPHDIKMDCVVTEKKIYGKIV</sequence>
<organism evidence="6 7">
    <name type="scientific">Candidatus Curtissbacteria bacterium GW2011_GWA1_40_16</name>
    <dbReference type="NCBI Taxonomy" id="1618405"/>
    <lineage>
        <taxon>Bacteria</taxon>
        <taxon>Candidatus Curtissiibacteriota</taxon>
    </lineage>
</organism>
<feature type="binding site" evidence="4">
    <location>
        <position position="54"/>
    </location>
    <ligand>
        <name>substrate</name>
    </ligand>
</feature>
<dbReference type="PANTHER" id="PTHR23407:SF1">
    <property type="entry name" value="5-FORMYLTETRAHYDROFOLATE CYCLO-LIGASE"/>
    <property type="match status" value="1"/>
</dbReference>
<dbReference type="Gene3D" id="3.40.50.10420">
    <property type="entry name" value="NagB/RpiA/CoA transferase-like"/>
    <property type="match status" value="1"/>
</dbReference>
<gene>
    <name evidence="6" type="ORF">UT84_C0001G0020</name>
</gene>